<evidence type="ECO:0000313" key="5">
    <source>
        <dbReference type="EMBL" id="KAF5380330.1"/>
    </source>
</evidence>
<keyword evidence="6" id="KW-1185">Reference proteome</keyword>
<dbReference type="Proteomes" id="UP000518752">
    <property type="component" value="Unassembled WGS sequence"/>
</dbReference>
<accession>A0A8H5M3Y2</accession>
<dbReference type="PANTHER" id="PTHR43539">
    <property type="entry name" value="FLAVIN-BINDING MONOOXYGENASE-LIKE PROTEIN (AFU_ORTHOLOGUE AFUA_4G09220)"/>
    <property type="match status" value="1"/>
</dbReference>
<dbReference type="GO" id="GO:0050661">
    <property type="term" value="F:NADP binding"/>
    <property type="evidence" value="ECO:0007669"/>
    <property type="project" value="InterPro"/>
</dbReference>
<dbReference type="Pfam" id="PF00070">
    <property type="entry name" value="Pyr_redox"/>
    <property type="match status" value="1"/>
</dbReference>
<evidence type="ECO:0000256" key="1">
    <source>
        <dbReference type="ARBA" id="ARBA00022630"/>
    </source>
</evidence>
<keyword evidence="3" id="KW-0560">Oxidoreductase</keyword>
<evidence type="ECO:0000313" key="6">
    <source>
        <dbReference type="Proteomes" id="UP000518752"/>
    </source>
</evidence>
<organism evidence="5 6">
    <name type="scientific">Collybiopsis confluens</name>
    <dbReference type="NCBI Taxonomy" id="2823264"/>
    <lineage>
        <taxon>Eukaryota</taxon>
        <taxon>Fungi</taxon>
        <taxon>Dikarya</taxon>
        <taxon>Basidiomycota</taxon>
        <taxon>Agaricomycotina</taxon>
        <taxon>Agaricomycetes</taxon>
        <taxon>Agaricomycetidae</taxon>
        <taxon>Agaricales</taxon>
        <taxon>Marasmiineae</taxon>
        <taxon>Omphalotaceae</taxon>
        <taxon>Collybiopsis</taxon>
    </lineage>
</organism>
<evidence type="ECO:0000256" key="3">
    <source>
        <dbReference type="ARBA" id="ARBA00023002"/>
    </source>
</evidence>
<dbReference type="EMBL" id="JAACJN010000064">
    <property type="protein sequence ID" value="KAF5380330.1"/>
    <property type="molecule type" value="Genomic_DNA"/>
</dbReference>
<proteinExistence type="predicted"/>
<dbReference type="Gene3D" id="3.50.50.60">
    <property type="entry name" value="FAD/NAD(P)-binding domain"/>
    <property type="match status" value="1"/>
</dbReference>
<reference evidence="5 6" key="1">
    <citation type="journal article" date="2020" name="ISME J.">
        <title>Uncovering the hidden diversity of litter-decomposition mechanisms in mushroom-forming fungi.</title>
        <authorList>
            <person name="Floudas D."/>
            <person name="Bentzer J."/>
            <person name="Ahren D."/>
            <person name="Johansson T."/>
            <person name="Persson P."/>
            <person name="Tunlid A."/>
        </authorList>
    </citation>
    <scope>NUCLEOTIDE SEQUENCE [LARGE SCALE GENOMIC DNA]</scope>
    <source>
        <strain evidence="5 6">CBS 406.79</strain>
    </source>
</reference>
<evidence type="ECO:0000256" key="2">
    <source>
        <dbReference type="ARBA" id="ARBA00022827"/>
    </source>
</evidence>
<protein>
    <recommendedName>
        <fullName evidence="4">Pyridine nucleotide-disulphide oxidoreductase N-terminal domain-containing protein</fullName>
    </recommendedName>
</protein>
<keyword evidence="2" id="KW-0274">FAD</keyword>
<dbReference type="InterPro" id="IPR036188">
    <property type="entry name" value="FAD/NAD-bd_sf"/>
</dbReference>
<dbReference type="InterPro" id="IPR020946">
    <property type="entry name" value="Flavin_mOase-like"/>
</dbReference>
<dbReference type="OrthoDB" id="74360at2759"/>
<dbReference type="AlphaFoldDB" id="A0A8H5M3Y2"/>
<gene>
    <name evidence="5" type="ORF">D9757_007962</name>
</gene>
<dbReference type="SUPFAM" id="SSF51905">
    <property type="entry name" value="FAD/NAD(P)-binding domain"/>
    <property type="match status" value="1"/>
</dbReference>
<dbReference type="GO" id="GO:0050660">
    <property type="term" value="F:flavin adenine dinucleotide binding"/>
    <property type="evidence" value="ECO:0007669"/>
    <property type="project" value="InterPro"/>
</dbReference>
<sequence length="405" mass="44139">MESIGANRETVPVVEPWDDVRQKQIDFADGDPDVLVIGAGHTGLEMAAHLKHLGVDALVVDKNPRIGDNLIQLHTSPSQPGNHPGYDALPYLNFPTSWPVYPNARKATNLPPFPFDKLANFLEAYAETLELSVWTSSFLTSSSWNDSTKSWEVIISRGGGELKERKMNVKHIVFGTGFGGGVPNMPGVANKDKFKGQVFHSSNFKSAREFRGKKAIVVGACNSGLYNEESNTEYSDRVNASLPFPVIELLQKRVTPALADTVDKELLNNLNKVGFKTNLGPGNAGIFPLLFTKAGGYYIDTGGSQDIIDGKIKLKNGSAIKEFKETGLAFEDGETLEADVIVFATGYGDSKDSIAPVLGKQVVERMTPIWGLDEEGEVNGIWKDTGVEEIKAKLDGTLPPKLERF</sequence>
<dbReference type="GO" id="GO:0004499">
    <property type="term" value="F:N,N-dimethylaniline monooxygenase activity"/>
    <property type="evidence" value="ECO:0007669"/>
    <property type="project" value="InterPro"/>
</dbReference>
<comment type="caution">
    <text evidence="5">The sequence shown here is derived from an EMBL/GenBank/DDBJ whole genome shotgun (WGS) entry which is preliminary data.</text>
</comment>
<evidence type="ECO:0000259" key="4">
    <source>
        <dbReference type="Pfam" id="PF00070"/>
    </source>
</evidence>
<keyword evidence="1" id="KW-0285">Flavoprotein</keyword>
<dbReference type="PANTHER" id="PTHR43539:SF68">
    <property type="entry name" value="FLAVIN-BINDING MONOOXYGENASE-LIKE PROTEIN (AFU_ORTHOLOGUE AFUA_4G09220)"/>
    <property type="match status" value="1"/>
</dbReference>
<feature type="domain" description="Pyridine nucleotide-disulphide oxidoreductase N-terminal" evidence="4">
    <location>
        <begin position="34"/>
        <end position="67"/>
    </location>
</feature>
<name>A0A8H5M3Y2_9AGAR</name>
<dbReference type="InterPro" id="IPR039648">
    <property type="entry name" value="DHPH_N"/>
</dbReference>
<dbReference type="InterPro" id="IPR050982">
    <property type="entry name" value="Auxin_biosynth/cation_transpt"/>
</dbReference>
<dbReference type="Pfam" id="PF00743">
    <property type="entry name" value="FMO-like"/>
    <property type="match status" value="1"/>
</dbReference>